<dbReference type="Proteomes" id="UP000828390">
    <property type="component" value="Unassembled WGS sequence"/>
</dbReference>
<sequence>MPIVVGHVPTLMGVTFAPAVTLLYCMRLVEHPACSFHHRKVGPDLAMSTISIILVF</sequence>
<evidence type="ECO:0000313" key="2">
    <source>
        <dbReference type="Proteomes" id="UP000828390"/>
    </source>
</evidence>
<organism evidence="1 2">
    <name type="scientific">Dreissena polymorpha</name>
    <name type="common">Zebra mussel</name>
    <name type="synonym">Mytilus polymorpha</name>
    <dbReference type="NCBI Taxonomy" id="45954"/>
    <lineage>
        <taxon>Eukaryota</taxon>
        <taxon>Metazoa</taxon>
        <taxon>Spiralia</taxon>
        <taxon>Lophotrochozoa</taxon>
        <taxon>Mollusca</taxon>
        <taxon>Bivalvia</taxon>
        <taxon>Autobranchia</taxon>
        <taxon>Heteroconchia</taxon>
        <taxon>Euheterodonta</taxon>
        <taxon>Imparidentia</taxon>
        <taxon>Neoheterodontei</taxon>
        <taxon>Myida</taxon>
        <taxon>Dreissenoidea</taxon>
        <taxon>Dreissenidae</taxon>
        <taxon>Dreissena</taxon>
    </lineage>
</organism>
<reference evidence="1" key="2">
    <citation type="submission" date="2020-11" db="EMBL/GenBank/DDBJ databases">
        <authorList>
            <person name="McCartney M.A."/>
            <person name="Auch B."/>
            <person name="Kono T."/>
            <person name="Mallez S."/>
            <person name="Becker A."/>
            <person name="Gohl D.M."/>
            <person name="Silverstein K.A.T."/>
            <person name="Koren S."/>
            <person name="Bechman K.B."/>
            <person name="Herman A."/>
            <person name="Abrahante J.E."/>
            <person name="Garbe J."/>
        </authorList>
    </citation>
    <scope>NUCLEOTIDE SEQUENCE</scope>
    <source>
        <strain evidence="1">Duluth1</strain>
        <tissue evidence="1">Whole animal</tissue>
    </source>
</reference>
<protein>
    <submittedName>
        <fullName evidence="1">Uncharacterized protein</fullName>
    </submittedName>
</protein>
<comment type="caution">
    <text evidence="1">The sequence shown here is derived from an EMBL/GenBank/DDBJ whole genome shotgun (WGS) entry which is preliminary data.</text>
</comment>
<proteinExistence type="predicted"/>
<gene>
    <name evidence="1" type="ORF">DPMN_035966</name>
</gene>
<keyword evidence="2" id="KW-1185">Reference proteome</keyword>
<accession>A0A9D4RLI7</accession>
<evidence type="ECO:0000313" key="1">
    <source>
        <dbReference type="EMBL" id="KAH3872744.1"/>
    </source>
</evidence>
<name>A0A9D4RLI7_DREPO</name>
<dbReference type="AlphaFoldDB" id="A0A9D4RLI7"/>
<reference evidence="1" key="1">
    <citation type="journal article" date="2019" name="bioRxiv">
        <title>The Genome of the Zebra Mussel, Dreissena polymorpha: A Resource for Invasive Species Research.</title>
        <authorList>
            <person name="McCartney M.A."/>
            <person name="Auch B."/>
            <person name="Kono T."/>
            <person name="Mallez S."/>
            <person name="Zhang Y."/>
            <person name="Obille A."/>
            <person name="Becker A."/>
            <person name="Abrahante J.E."/>
            <person name="Garbe J."/>
            <person name="Badalamenti J.P."/>
            <person name="Herman A."/>
            <person name="Mangelson H."/>
            <person name="Liachko I."/>
            <person name="Sullivan S."/>
            <person name="Sone E.D."/>
            <person name="Koren S."/>
            <person name="Silverstein K.A.T."/>
            <person name="Beckman K.B."/>
            <person name="Gohl D.M."/>
        </authorList>
    </citation>
    <scope>NUCLEOTIDE SEQUENCE</scope>
    <source>
        <strain evidence="1">Duluth1</strain>
        <tissue evidence="1">Whole animal</tissue>
    </source>
</reference>
<dbReference type="EMBL" id="JAIWYP010000002">
    <property type="protein sequence ID" value="KAH3872744.1"/>
    <property type="molecule type" value="Genomic_DNA"/>
</dbReference>